<dbReference type="EMBL" id="JBHMEY010000097">
    <property type="protein sequence ID" value="MFB9098976.1"/>
    <property type="molecule type" value="Genomic_DNA"/>
</dbReference>
<accession>A0ABV5GUN1</accession>
<feature type="coiled-coil region" evidence="1">
    <location>
        <begin position="1"/>
        <end position="28"/>
    </location>
</feature>
<organism evidence="2 3">
    <name type="scientific">Flavobacterium jumunjinense</name>
    <dbReference type="NCBI Taxonomy" id="998845"/>
    <lineage>
        <taxon>Bacteria</taxon>
        <taxon>Pseudomonadati</taxon>
        <taxon>Bacteroidota</taxon>
        <taxon>Flavobacteriia</taxon>
        <taxon>Flavobacteriales</taxon>
        <taxon>Flavobacteriaceae</taxon>
        <taxon>Flavobacterium</taxon>
    </lineage>
</organism>
<keyword evidence="3" id="KW-1185">Reference proteome</keyword>
<sequence length="153" mass="17714">MKTLNKQLEELETKIVKHNEVNEEVSKSTVGWQIEHILLTINLIIQEIEKSNPIAYKSSFKLSKIIVFTFKKIPRGKARAPKAVTPKEYNAQTLKEHLQNTISKIKSLETIDANKYFDHPYFGNIKVNKAIKFLEIHTNHHLKIINDIVKPNT</sequence>
<dbReference type="InterPro" id="IPR034660">
    <property type="entry name" value="DinB/YfiT-like"/>
</dbReference>
<dbReference type="SUPFAM" id="SSF109854">
    <property type="entry name" value="DinB/YfiT-like putative metalloenzymes"/>
    <property type="match status" value="1"/>
</dbReference>
<keyword evidence="1" id="KW-0175">Coiled coil</keyword>
<comment type="caution">
    <text evidence="2">The sequence shown here is derived from an EMBL/GenBank/DDBJ whole genome shotgun (WGS) entry which is preliminary data.</text>
</comment>
<dbReference type="RefSeq" id="WP_236456855.1">
    <property type="nucleotide sequence ID" value="NZ_CBCSGE010000030.1"/>
</dbReference>
<evidence type="ECO:0000256" key="1">
    <source>
        <dbReference type="SAM" id="Coils"/>
    </source>
</evidence>
<name>A0ABV5GUN1_9FLAO</name>
<protein>
    <submittedName>
        <fullName evidence="2">DUF1569 domain-containing protein</fullName>
    </submittedName>
</protein>
<dbReference type="Gene3D" id="1.20.120.450">
    <property type="entry name" value="dinb family like domain"/>
    <property type="match status" value="1"/>
</dbReference>
<gene>
    <name evidence="2" type="ORF">ACFFVF_20905</name>
</gene>
<reference evidence="2 3" key="1">
    <citation type="submission" date="2024-09" db="EMBL/GenBank/DDBJ databases">
        <authorList>
            <person name="Sun Q."/>
            <person name="Mori K."/>
        </authorList>
    </citation>
    <scope>NUCLEOTIDE SEQUENCE [LARGE SCALE GENOMIC DNA]</scope>
    <source>
        <strain evidence="2 3">CECT 7955</strain>
    </source>
</reference>
<dbReference type="Proteomes" id="UP001589607">
    <property type="component" value="Unassembled WGS sequence"/>
</dbReference>
<proteinExistence type="predicted"/>
<evidence type="ECO:0000313" key="3">
    <source>
        <dbReference type="Proteomes" id="UP001589607"/>
    </source>
</evidence>
<evidence type="ECO:0000313" key="2">
    <source>
        <dbReference type="EMBL" id="MFB9098976.1"/>
    </source>
</evidence>